<dbReference type="PIRSF" id="PIRSF004976">
    <property type="entry name" value="ATPase_YdaO"/>
    <property type="match status" value="1"/>
</dbReference>
<dbReference type="RefSeq" id="WP_058967083.1">
    <property type="nucleotide sequence ID" value="NZ_CABKVM010000019.1"/>
</dbReference>
<dbReference type="Gene3D" id="3.40.50.620">
    <property type="entry name" value="HUPs"/>
    <property type="match status" value="1"/>
</dbReference>
<sequence length="242" mass="26956">MQRLEGLMRKAIQEYKMIEPGDRICVGVSGGKDSVALTVGLAHLRRYLNIPFEVVAVSLDPQFGGKATDYAPLEELFAKLEVPFEIRRSNIGAVVFDVRKEPNPCALCAKMRRGLLHDTAKELGCNKVALGHHLDDAIETFYMNLWGEGRLSCFSPVTYLSRKDLTMIRPMILATESDVRRAVKHESLPVVKSACPADGATRRQEMKEYVADMCRKDRAFRQKMLGAMQGADLDGWAPVAKG</sequence>
<accession>A0A4R1QRR8</accession>
<evidence type="ECO:0000256" key="1">
    <source>
        <dbReference type="ARBA" id="ARBA00022679"/>
    </source>
</evidence>
<evidence type="ECO:0000313" key="3">
    <source>
        <dbReference type="EMBL" id="TCL53524.1"/>
    </source>
</evidence>
<dbReference type="PANTHER" id="PTHR43686">
    <property type="entry name" value="SULFURTRANSFERASE-RELATED"/>
    <property type="match status" value="1"/>
</dbReference>
<dbReference type="EMBL" id="SLUM01000032">
    <property type="protein sequence ID" value="TCL53524.1"/>
    <property type="molecule type" value="Genomic_DNA"/>
</dbReference>
<dbReference type="SUPFAM" id="SSF52402">
    <property type="entry name" value="Adenine nucleotide alpha hydrolases-like"/>
    <property type="match status" value="1"/>
</dbReference>
<dbReference type="GO" id="GO:0016740">
    <property type="term" value="F:transferase activity"/>
    <property type="evidence" value="ECO:0007669"/>
    <property type="project" value="UniProtKB-KW"/>
</dbReference>
<proteinExistence type="predicted"/>
<dbReference type="PANTHER" id="PTHR43686:SF1">
    <property type="entry name" value="AMINOTRAN_5 DOMAIN-CONTAINING PROTEIN"/>
    <property type="match status" value="1"/>
</dbReference>
<dbReference type="AlphaFoldDB" id="A0A4R1QRR8"/>
<dbReference type="STRING" id="1650663.GCA_001486665_03486"/>
<evidence type="ECO:0000259" key="2">
    <source>
        <dbReference type="Pfam" id="PF01171"/>
    </source>
</evidence>
<dbReference type="InterPro" id="IPR014729">
    <property type="entry name" value="Rossmann-like_a/b/a_fold"/>
</dbReference>
<evidence type="ECO:0000313" key="4">
    <source>
        <dbReference type="Proteomes" id="UP000295184"/>
    </source>
</evidence>
<organism evidence="3 4">
    <name type="scientific">Allofournierella massiliensis</name>
    <dbReference type="NCBI Taxonomy" id="1650663"/>
    <lineage>
        <taxon>Bacteria</taxon>
        <taxon>Bacillati</taxon>
        <taxon>Bacillota</taxon>
        <taxon>Clostridia</taxon>
        <taxon>Eubacteriales</taxon>
        <taxon>Oscillospiraceae</taxon>
        <taxon>Allofournierella</taxon>
    </lineage>
</organism>
<name>A0A4R1QRR8_9FIRM</name>
<dbReference type="GeneID" id="97379547"/>
<comment type="caution">
    <text evidence="3">The sequence shown here is derived from an EMBL/GenBank/DDBJ whole genome shotgun (WGS) entry which is preliminary data.</text>
</comment>
<dbReference type="Proteomes" id="UP000295184">
    <property type="component" value="Unassembled WGS sequence"/>
</dbReference>
<protein>
    <submittedName>
        <fullName evidence="3">tRNA(Ile)-lysidine synthase TilS/MesJ</fullName>
    </submittedName>
</protein>
<dbReference type="CDD" id="cd24138">
    <property type="entry name" value="TtcA-like"/>
    <property type="match status" value="1"/>
</dbReference>
<dbReference type="InterPro" id="IPR011063">
    <property type="entry name" value="TilS/TtcA_N"/>
</dbReference>
<keyword evidence="1" id="KW-0808">Transferase</keyword>
<dbReference type="InterPro" id="IPR035107">
    <property type="entry name" value="tRNA_thiolation_TtcA_Ctu1"/>
</dbReference>
<reference evidence="3 4" key="1">
    <citation type="submission" date="2019-03" db="EMBL/GenBank/DDBJ databases">
        <title>Genomic Encyclopedia of Type Strains, Phase IV (KMG-IV): sequencing the most valuable type-strain genomes for metagenomic binning, comparative biology and taxonomic classification.</title>
        <authorList>
            <person name="Goeker M."/>
        </authorList>
    </citation>
    <scope>NUCLEOTIDE SEQUENCE [LARGE SCALE GENOMIC DNA]</scope>
    <source>
        <strain evidence="3 4">DSM 100451</strain>
    </source>
</reference>
<dbReference type="GO" id="GO:0008033">
    <property type="term" value="P:tRNA processing"/>
    <property type="evidence" value="ECO:0007669"/>
    <property type="project" value="InterPro"/>
</dbReference>
<dbReference type="Pfam" id="PF01171">
    <property type="entry name" value="ATP_bind_3"/>
    <property type="match status" value="1"/>
</dbReference>
<gene>
    <name evidence="3" type="ORF">EDD77_13226</name>
</gene>
<feature type="domain" description="tRNA(Ile)-lysidine/2-thiocytidine synthase N-terminal" evidence="2">
    <location>
        <begin position="24"/>
        <end position="192"/>
    </location>
</feature>